<evidence type="ECO:0000313" key="3">
    <source>
        <dbReference type="Proteomes" id="UP000477980"/>
    </source>
</evidence>
<proteinExistence type="predicted"/>
<gene>
    <name evidence="2" type="ORF">F7D25_14835</name>
</gene>
<name>A0A6G1VSD9_9BACT</name>
<dbReference type="RefSeq" id="WP_153091158.1">
    <property type="nucleotide sequence ID" value="NZ_DAWCKQ010000047.1"/>
</dbReference>
<feature type="region of interest" description="Disordered" evidence="1">
    <location>
        <begin position="1"/>
        <end position="62"/>
    </location>
</feature>
<sequence length="62" mass="7096">MTEAFLRIGKKEGKNRQNVRKTPKNTQWARYSHPRIAMPEASKAEASSKAESPEELKPDNKK</sequence>
<reference evidence="2 3" key="1">
    <citation type="submission" date="2019-09" db="EMBL/GenBank/DDBJ databases">
        <title>Distinct polysaccharide growth profiles of human intestinal Prevotella copri isolates.</title>
        <authorList>
            <person name="Fehlner-Peach H."/>
            <person name="Magnabosco C."/>
            <person name="Raghavan V."/>
            <person name="Scher J.U."/>
            <person name="Tett A."/>
            <person name="Cox L.M."/>
            <person name="Gottsegen C."/>
            <person name="Watters A."/>
            <person name="Wiltshire- Gordon J.D."/>
            <person name="Segata N."/>
            <person name="Bonneau R."/>
            <person name="Littman D.R."/>
        </authorList>
    </citation>
    <scope>NUCLEOTIDE SEQUENCE [LARGE SCALE GENOMIC DNA]</scope>
    <source>
        <strain evidence="3">iAA917</strain>
    </source>
</reference>
<feature type="compositionally biased region" description="Basic and acidic residues" evidence="1">
    <location>
        <begin position="42"/>
        <end position="62"/>
    </location>
</feature>
<dbReference type="EMBL" id="VZAH01000154">
    <property type="protein sequence ID" value="MQP15643.1"/>
    <property type="molecule type" value="Genomic_DNA"/>
</dbReference>
<comment type="caution">
    <text evidence="2">The sequence shown here is derived from an EMBL/GenBank/DDBJ whole genome shotgun (WGS) entry which is preliminary data.</text>
</comment>
<evidence type="ECO:0000256" key="1">
    <source>
        <dbReference type="SAM" id="MobiDB-lite"/>
    </source>
</evidence>
<protein>
    <submittedName>
        <fullName evidence="2">Uncharacterized protein</fullName>
    </submittedName>
</protein>
<dbReference type="AlphaFoldDB" id="A0A6G1VSD9"/>
<evidence type="ECO:0000313" key="2">
    <source>
        <dbReference type="EMBL" id="MQP15643.1"/>
    </source>
</evidence>
<organism evidence="2 3">
    <name type="scientific">Segatella copri</name>
    <dbReference type="NCBI Taxonomy" id="165179"/>
    <lineage>
        <taxon>Bacteria</taxon>
        <taxon>Pseudomonadati</taxon>
        <taxon>Bacteroidota</taxon>
        <taxon>Bacteroidia</taxon>
        <taxon>Bacteroidales</taxon>
        <taxon>Prevotellaceae</taxon>
        <taxon>Segatella</taxon>
    </lineage>
</organism>
<dbReference type="Proteomes" id="UP000477980">
    <property type="component" value="Unassembled WGS sequence"/>
</dbReference>
<accession>A0A6G1VSD9</accession>